<accession>A0A433JA74</accession>
<dbReference type="InterPro" id="IPR014985">
    <property type="entry name" value="WbqC"/>
</dbReference>
<dbReference type="Pfam" id="PF08889">
    <property type="entry name" value="WbqC"/>
    <property type="match status" value="1"/>
</dbReference>
<protein>
    <recommendedName>
        <fullName evidence="3">WbqC family protein</fullName>
    </recommendedName>
</protein>
<dbReference type="AlphaFoldDB" id="A0A433JA74"/>
<keyword evidence="2" id="KW-1185">Reference proteome</keyword>
<evidence type="ECO:0000313" key="2">
    <source>
        <dbReference type="Proteomes" id="UP000280346"/>
    </source>
</evidence>
<comment type="caution">
    <text evidence="1">The sequence shown here is derived from an EMBL/GenBank/DDBJ whole genome shotgun (WGS) entry which is preliminary data.</text>
</comment>
<dbReference type="RefSeq" id="WP_126997718.1">
    <property type="nucleotide sequence ID" value="NZ_JBNPXW010000005.1"/>
</dbReference>
<gene>
    <name evidence="1" type="ORF">EJ913_11065</name>
</gene>
<dbReference type="EMBL" id="RZIJ01000007">
    <property type="protein sequence ID" value="RUQ72096.1"/>
    <property type="molecule type" value="Genomic_DNA"/>
</dbReference>
<reference evidence="1 2" key="1">
    <citation type="submission" date="2018-12" db="EMBL/GenBank/DDBJ databases">
        <authorList>
            <person name="Yang Y."/>
        </authorList>
    </citation>
    <scope>NUCLEOTIDE SEQUENCE [LARGE SCALE GENOMIC DNA]</scope>
    <source>
        <strain evidence="1 2">GSF71</strain>
    </source>
</reference>
<organism evidence="1 2">
    <name type="scientific">Azospirillum doebereinerae</name>
    <dbReference type="NCBI Taxonomy" id="92933"/>
    <lineage>
        <taxon>Bacteria</taxon>
        <taxon>Pseudomonadati</taxon>
        <taxon>Pseudomonadota</taxon>
        <taxon>Alphaproteobacteria</taxon>
        <taxon>Rhodospirillales</taxon>
        <taxon>Azospirillaceae</taxon>
        <taxon>Azospirillum</taxon>
    </lineage>
</organism>
<name>A0A433JA74_9PROT</name>
<sequence length="233" mass="26370">MKIAIHQPNYFPWLGYFAKMAQSDVFIFLDDAQLPQGRSYVHRTRILADGGGFWMSAPVRRERLQAIRDVRFAEDGWRRRHRAMLFHTYRQAPFFEPVMALLDPLFSLETDSLSRFNMHAVSRLADYLDIPCRCEVASSYGVTSNSDDRLIDLVRAVGGAVYISGEGGQNYQHIGKFEAAGIELRVCSYKPRPYPQVQNGFVAGLSVLDALFNLGPDARHQLTYAAEETCPSV</sequence>
<dbReference type="Proteomes" id="UP000280346">
    <property type="component" value="Unassembled WGS sequence"/>
</dbReference>
<evidence type="ECO:0000313" key="1">
    <source>
        <dbReference type="EMBL" id="RUQ72096.1"/>
    </source>
</evidence>
<evidence type="ECO:0008006" key="3">
    <source>
        <dbReference type="Google" id="ProtNLM"/>
    </source>
</evidence>
<proteinExistence type="predicted"/>
<dbReference type="OrthoDB" id="3611744at2"/>